<comment type="caution">
    <text evidence="1">The sequence shown here is derived from an EMBL/GenBank/DDBJ whole genome shotgun (WGS) entry which is preliminary data.</text>
</comment>
<name>A0AC60QSF7_IXOPE</name>
<keyword evidence="2" id="KW-1185">Reference proteome</keyword>
<dbReference type="Proteomes" id="UP000805193">
    <property type="component" value="Unassembled WGS sequence"/>
</dbReference>
<protein>
    <submittedName>
        <fullName evidence="1">Uncharacterized protein</fullName>
    </submittedName>
</protein>
<proteinExistence type="predicted"/>
<evidence type="ECO:0000313" key="2">
    <source>
        <dbReference type="Proteomes" id="UP000805193"/>
    </source>
</evidence>
<reference evidence="1 2" key="1">
    <citation type="journal article" date="2020" name="Cell">
        <title>Large-Scale Comparative Analyses of Tick Genomes Elucidate Their Genetic Diversity and Vector Capacities.</title>
        <authorList>
            <consortium name="Tick Genome and Microbiome Consortium (TIGMIC)"/>
            <person name="Jia N."/>
            <person name="Wang J."/>
            <person name="Shi W."/>
            <person name="Du L."/>
            <person name="Sun Y."/>
            <person name="Zhan W."/>
            <person name="Jiang J.F."/>
            <person name="Wang Q."/>
            <person name="Zhang B."/>
            <person name="Ji P."/>
            <person name="Bell-Sakyi L."/>
            <person name="Cui X.M."/>
            <person name="Yuan T.T."/>
            <person name="Jiang B.G."/>
            <person name="Yang W.F."/>
            <person name="Lam T.T."/>
            <person name="Chang Q.C."/>
            <person name="Ding S.J."/>
            <person name="Wang X.J."/>
            <person name="Zhu J.G."/>
            <person name="Ruan X.D."/>
            <person name="Zhao L."/>
            <person name="Wei J.T."/>
            <person name="Ye R.Z."/>
            <person name="Que T.C."/>
            <person name="Du C.H."/>
            <person name="Zhou Y.H."/>
            <person name="Cheng J.X."/>
            <person name="Dai P.F."/>
            <person name="Guo W.B."/>
            <person name="Han X.H."/>
            <person name="Huang E.J."/>
            <person name="Li L.F."/>
            <person name="Wei W."/>
            <person name="Gao Y.C."/>
            <person name="Liu J.Z."/>
            <person name="Shao H.Z."/>
            <person name="Wang X."/>
            <person name="Wang C.C."/>
            <person name="Yang T.C."/>
            <person name="Huo Q.B."/>
            <person name="Li W."/>
            <person name="Chen H.Y."/>
            <person name="Chen S.E."/>
            <person name="Zhou L.G."/>
            <person name="Ni X.B."/>
            <person name="Tian J.H."/>
            <person name="Sheng Y."/>
            <person name="Liu T."/>
            <person name="Pan Y.S."/>
            <person name="Xia L.Y."/>
            <person name="Li J."/>
            <person name="Zhao F."/>
            <person name="Cao W.C."/>
        </authorList>
    </citation>
    <scope>NUCLEOTIDE SEQUENCE [LARGE SCALE GENOMIC DNA]</scope>
    <source>
        <strain evidence="1">Iper-2018</strain>
    </source>
</reference>
<accession>A0AC60QSF7</accession>
<dbReference type="EMBL" id="JABSTQ010006094">
    <property type="protein sequence ID" value="KAG0437943.1"/>
    <property type="molecule type" value="Genomic_DNA"/>
</dbReference>
<organism evidence="1 2">
    <name type="scientific">Ixodes persulcatus</name>
    <name type="common">Taiga tick</name>
    <dbReference type="NCBI Taxonomy" id="34615"/>
    <lineage>
        <taxon>Eukaryota</taxon>
        <taxon>Metazoa</taxon>
        <taxon>Ecdysozoa</taxon>
        <taxon>Arthropoda</taxon>
        <taxon>Chelicerata</taxon>
        <taxon>Arachnida</taxon>
        <taxon>Acari</taxon>
        <taxon>Parasitiformes</taxon>
        <taxon>Ixodida</taxon>
        <taxon>Ixodoidea</taxon>
        <taxon>Ixodidae</taxon>
        <taxon>Ixodinae</taxon>
        <taxon>Ixodes</taxon>
    </lineage>
</organism>
<gene>
    <name evidence="1" type="ORF">HPB47_017213</name>
</gene>
<sequence length="222" mass="24384">MLAEASALLKLCPLAPPAEGGVRRRRITCPTDLCFSRVNCEPVDPLTCDGVIRRDGGECDCCDCCHVCIKQLEASALLKLCPLAPPAEGGVRRRRITCPTDLCFSRVNCEPVDPLTCDGVIRRDGGECDCCDCCHVCIKQLGLSPTCRSLPKTSLNASVTSTGRVCVCVWVRALRKGREAWPNCGEPWLRRTSGYDAADFAATHLRSHLLPWRRVREKTDPI</sequence>
<evidence type="ECO:0000313" key="1">
    <source>
        <dbReference type="EMBL" id="KAG0437943.1"/>
    </source>
</evidence>